<accession>A0A3A3G018</accession>
<protein>
    <submittedName>
        <fullName evidence="1">Uncharacterized protein</fullName>
    </submittedName>
</protein>
<proteinExistence type="predicted"/>
<dbReference type="EMBL" id="QYUO01000003">
    <property type="protein sequence ID" value="RJF92669.1"/>
    <property type="molecule type" value="Genomic_DNA"/>
</dbReference>
<sequence>MERVKVQASYTVGADPTVKRAEFVARIKDSTEDYKLAARAQNAAARRENLPRSHINIIGCAGE</sequence>
<comment type="caution">
    <text evidence="1">The sequence shown here is derived from an EMBL/GenBank/DDBJ whole genome shotgun (WGS) entry which is preliminary data.</text>
</comment>
<gene>
    <name evidence="1" type="ORF">D3871_29245</name>
</gene>
<dbReference type="RefSeq" id="WP_119772660.1">
    <property type="nucleotide sequence ID" value="NZ_QYUO01000003.1"/>
</dbReference>
<evidence type="ECO:0000313" key="2">
    <source>
        <dbReference type="Proteomes" id="UP000265955"/>
    </source>
</evidence>
<evidence type="ECO:0000313" key="1">
    <source>
        <dbReference type="EMBL" id="RJF92669.1"/>
    </source>
</evidence>
<name>A0A3A3G018_9BURK</name>
<keyword evidence="2" id="KW-1185">Reference proteome</keyword>
<dbReference type="Proteomes" id="UP000265955">
    <property type="component" value="Unassembled WGS sequence"/>
</dbReference>
<organism evidence="1 2">
    <name type="scientific">Noviherbaspirillum saxi</name>
    <dbReference type="NCBI Taxonomy" id="2320863"/>
    <lineage>
        <taxon>Bacteria</taxon>
        <taxon>Pseudomonadati</taxon>
        <taxon>Pseudomonadota</taxon>
        <taxon>Betaproteobacteria</taxon>
        <taxon>Burkholderiales</taxon>
        <taxon>Oxalobacteraceae</taxon>
        <taxon>Noviherbaspirillum</taxon>
    </lineage>
</organism>
<reference evidence="2" key="1">
    <citation type="submission" date="2018-09" db="EMBL/GenBank/DDBJ databases">
        <authorList>
            <person name="Zhu H."/>
        </authorList>
    </citation>
    <scope>NUCLEOTIDE SEQUENCE [LARGE SCALE GENOMIC DNA]</scope>
    <source>
        <strain evidence="2">K1R23-30</strain>
    </source>
</reference>
<dbReference type="AlphaFoldDB" id="A0A3A3G018"/>